<comment type="similarity">
    <text evidence="1 6">Belongs to the peptidase S10 family.</text>
</comment>
<evidence type="ECO:0000256" key="3">
    <source>
        <dbReference type="ARBA" id="ARBA00022670"/>
    </source>
</evidence>
<dbReference type="EC" id="3.4.16.-" evidence="6"/>
<keyword evidence="4 6" id="KW-0378">Hydrolase</keyword>
<keyword evidence="7" id="KW-0732">Signal</keyword>
<gene>
    <name evidence="8" type="ORF">MYCIT1_LOCUS27386</name>
</gene>
<feature type="chain" id="PRO_5042259692" description="Carboxypeptidase" evidence="7">
    <location>
        <begin position="46"/>
        <end position="463"/>
    </location>
</feature>
<dbReference type="PROSITE" id="PS00131">
    <property type="entry name" value="CARBOXYPEPT_SER_SER"/>
    <property type="match status" value="1"/>
</dbReference>
<dbReference type="GO" id="GO:0000324">
    <property type="term" value="C:fungal-type vacuole"/>
    <property type="evidence" value="ECO:0007669"/>
    <property type="project" value="TreeGrafter"/>
</dbReference>
<dbReference type="InterPro" id="IPR029058">
    <property type="entry name" value="AB_hydrolase_fold"/>
</dbReference>
<keyword evidence="3 6" id="KW-0645">Protease</keyword>
<evidence type="ECO:0000313" key="9">
    <source>
        <dbReference type="Proteomes" id="UP001295794"/>
    </source>
</evidence>
<dbReference type="SUPFAM" id="SSF53474">
    <property type="entry name" value="alpha/beta-Hydrolases"/>
    <property type="match status" value="1"/>
</dbReference>
<evidence type="ECO:0000256" key="5">
    <source>
        <dbReference type="ARBA" id="ARBA00023180"/>
    </source>
</evidence>
<organism evidence="8 9">
    <name type="scientific">Mycena citricolor</name>
    <dbReference type="NCBI Taxonomy" id="2018698"/>
    <lineage>
        <taxon>Eukaryota</taxon>
        <taxon>Fungi</taxon>
        <taxon>Dikarya</taxon>
        <taxon>Basidiomycota</taxon>
        <taxon>Agaricomycotina</taxon>
        <taxon>Agaricomycetes</taxon>
        <taxon>Agaricomycetidae</taxon>
        <taxon>Agaricales</taxon>
        <taxon>Marasmiineae</taxon>
        <taxon>Mycenaceae</taxon>
        <taxon>Mycena</taxon>
    </lineage>
</organism>
<sequence>MQNKDNYVTRIIRLSRTARVPPQSQPVTTTMRLLLPLLSLSTALAFPTGDQVVLNLGTASASSGEAYHAANLWLDDTKKAILEGKKNMEKWFHAGKEFIKQNGMLYELVSHPSLAEHQLRVTEPDLCDSSVKQYSGYLDIAEDKHLFFWFFESRNSPSTDPLVLWLNGGPGCSSSTGMLFELGPCSIASSSNTTFNKHSWTESANVIFLDQPVNVGFSYADDSTSVNTSPVAGQDVYAFLELFVTRYPKYSKLPLHISGESYAGTYLPHIASAIWEGNKHVAPGLLKLNFESILIGNGLTNPSVQFGTVADYACNGPYPVFDEPEGAQCTALRTKIPTCQRLLANCERFNSRFVCAPALLYCNSQIMGPPMQTGVNQYDVRRQCNPEKNGKLCYEEMVWVESWMNQPKVKANLGVDPALEFQSCNMDVLQSFTFQGDGAHNSAPLLTELINGGVRLLIYAGNA</sequence>
<evidence type="ECO:0000256" key="6">
    <source>
        <dbReference type="RuleBase" id="RU361156"/>
    </source>
</evidence>
<dbReference type="GO" id="GO:0004185">
    <property type="term" value="F:serine-type carboxypeptidase activity"/>
    <property type="evidence" value="ECO:0007669"/>
    <property type="project" value="UniProtKB-UniRule"/>
</dbReference>
<reference evidence="8" key="1">
    <citation type="submission" date="2023-11" db="EMBL/GenBank/DDBJ databases">
        <authorList>
            <person name="De Vega J J."/>
            <person name="De Vega J J."/>
        </authorList>
    </citation>
    <scope>NUCLEOTIDE SEQUENCE</scope>
</reference>
<dbReference type="InterPro" id="IPR001563">
    <property type="entry name" value="Peptidase_S10"/>
</dbReference>
<comment type="caution">
    <text evidence="8">The sequence shown here is derived from an EMBL/GenBank/DDBJ whole genome shotgun (WGS) entry which is preliminary data.</text>
</comment>
<evidence type="ECO:0000256" key="1">
    <source>
        <dbReference type="ARBA" id="ARBA00009431"/>
    </source>
</evidence>
<dbReference type="PANTHER" id="PTHR11802:SF452">
    <property type="entry name" value="CARBOXYPEPTIDASE"/>
    <property type="match status" value="1"/>
</dbReference>
<dbReference type="Gene3D" id="1.10.287.410">
    <property type="match status" value="1"/>
</dbReference>
<feature type="signal peptide" evidence="7">
    <location>
        <begin position="1"/>
        <end position="45"/>
    </location>
</feature>
<feature type="non-terminal residue" evidence="8">
    <location>
        <position position="463"/>
    </location>
</feature>
<dbReference type="Gene3D" id="3.40.50.1820">
    <property type="entry name" value="alpha/beta hydrolase"/>
    <property type="match status" value="1"/>
</dbReference>
<dbReference type="GO" id="GO:0006508">
    <property type="term" value="P:proteolysis"/>
    <property type="evidence" value="ECO:0007669"/>
    <property type="project" value="UniProtKB-KW"/>
</dbReference>
<keyword evidence="9" id="KW-1185">Reference proteome</keyword>
<keyword evidence="2 6" id="KW-0121">Carboxypeptidase</keyword>
<protein>
    <recommendedName>
        <fullName evidence="6">Carboxypeptidase</fullName>
        <ecNumber evidence="6">3.4.16.-</ecNumber>
    </recommendedName>
</protein>
<keyword evidence="5" id="KW-0325">Glycoprotein</keyword>
<evidence type="ECO:0000313" key="8">
    <source>
        <dbReference type="EMBL" id="CAK5278107.1"/>
    </source>
</evidence>
<dbReference type="AlphaFoldDB" id="A0AAD2HLH4"/>
<dbReference type="InterPro" id="IPR018202">
    <property type="entry name" value="Ser_caboxypep_ser_AS"/>
</dbReference>
<dbReference type="EMBL" id="CAVNYO010000421">
    <property type="protein sequence ID" value="CAK5278107.1"/>
    <property type="molecule type" value="Genomic_DNA"/>
</dbReference>
<dbReference type="PANTHER" id="PTHR11802">
    <property type="entry name" value="SERINE PROTEASE FAMILY S10 SERINE CARBOXYPEPTIDASE"/>
    <property type="match status" value="1"/>
</dbReference>
<dbReference type="PRINTS" id="PR00724">
    <property type="entry name" value="CRBOXYPTASEC"/>
</dbReference>
<dbReference type="Proteomes" id="UP001295794">
    <property type="component" value="Unassembled WGS sequence"/>
</dbReference>
<evidence type="ECO:0000256" key="4">
    <source>
        <dbReference type="ARBA" id="ARBA00022801"/>
    </source>
</evidence>
<evidence type="ECO:0000256" key="2">
    <source>
        <dbReference type="ARBA" id="ARBA00022645"/>
    </source>
</evidence>
<accession>A0AAD2HLH4</accession>
<evidence type="ECO:0000256" key="7">
    <source>
        <dbReference type="SAM" id="SignalP"/>
    </source>
</evidence>
<proteinExistence type="inferred from homology"/>
<name>A0AAD2HLH4_9AGAR</name>
<dbReference type="Pfam" id="PF00450">
    <property type="entry name" value="Peptidase_S10"/>
    <property type="match status" value="1"/>
</dbReference>